<reference evidence="1" key="1">
    <citation type="submission" date="2021-10" db="EMBL/GenBank/DDBJ databases">
        <title>Collection of gut derived symbiotic bacterial strains cultured from healthy donors.</title>
        <authorList>
            <person name="Lin H."/>
            <person name="Littmann E."/>
            <person name="Claire K."/>
            <person name="Pamer E."/>
        </authorList>
    </citation>
    <scope>NUCLEOTIDE SEQUENCE</scope>
    <source>
        <strain evidence="1">MSK.23.4</strain>
    </source>
</reference>
<dbReference type="EMBL" id="JAJBNC010000367">
    <property type="protein sequence ID" value="MCB5496086.1"/>
    <property type="molecule type" value="Genomic_DNA"/>
</dbReference>
<dbReference type="Proteomes" id="UP001297422">
    <property type="component" value="Unassembled WGS sequence"/>
</dbReference>
<evidence type="ECO:0000313" key="1">
    <source>
        <dbReference type="EMBL" id="MCB5496086.1"/>
    </source>
</evidence>
<proteinExistence type="predicted"/>
<feature type="non-terminal residue" evidence="1">
    <location>
        <position position="81"/>
    </location>
</feature>
<feature type="non-terminal residue" evidence="1">
    <location>
        <position position="1"/>
    </location>
</feature>
<organism evidence="1 2">
    <name type="scientific">Mediterraneibacter gnavus</name>
    <name type="common">Ruminococcus gnavus</name>
    <dbReference type="NCBI Taxonomy" id="33038"/>
    <lineage>
        <taxon>Bacteria</taxon>
        <taxon>Bacillati</taxon>
        <taxon>Bacillota</taxon>
        <taxon>Clostridia</taxon>
        <taxon>Lachnospirales</taxon>
        <taxon>Lachnospiraceae</taxon>
        <taxon>Mediterraneibacter</taxon>
    </lineage>
</organism>
<gene>
    <name evidence="1" type="ORF">LIQ10_20595</name>
</gene>
<comment type="caution">
    <text evidence="1">The sequence shown here is derived from an EMBL/GenBank/DDBJ whole genome shotgun (WGS) entry which is preliminary data.</text>
</comment>
<name>A0AAJ1ESL9_MEDGN</name>
<accession>A0AAJ1ESL9</accession>
<protein>
    <submittedName>
        <fullName evidence="1">Uncharacterized protein</fullName>
    </submittedName>
</protein>
<sequence>RIYCAQVMGIKKLLFYIYDISDRKTISSLVKEKEEILDAFFNLYSTIVEVDLATEKLHILKSVLPTNNENEQKIFSLKQFL</sequence>
<dbReference type="AlphaFoldDB" id="A0AAJ1ESL9"/>
<evidence type="ECO:0000313" key="2">
    <source>
        <dbReference type="Proteomes" id="UP001297422"/>
    </source>
</evidence>